<evidence type="ECO:0000313" key="1">
    <source>
        <dbReference type="EMBL" id="KYN93426.1"/>
    </source>
</evidence>
<protein>
    <submittedName>
        <fullName evidence="1">F-actin-capping protein subunit alpha, putative</fullName>
    </submittedName>
</protein>
<dbReference type="EMBL" id="LVLA01000129">
    <property type="protein sequence ID" value="KYN93426.1"/>
    <property type="molecule type" value="Genomic_DNA"/>
</dbReference>
<accession>A0A151L386</accession>
<dbReference type="SUPFAM" id="SSF90096">
    <property type="entry name" value="Subunits of heterodimeric actin filament capping protein Capz"/>
    <property type="match status" value="1"/>
</dbReference>
<dbReference type="InterPro" id="IPR037282">
    <property type="entry name" value="CapZ_alpha/beta"/>
</dbReference>
<reference evidence="1 2" key="1">
    <citation type="journal article" date="2016" name="Nat. Commun.">
        <title>Genomes of cryptic chimpanzee Plasmodium species reveal key evolutionary events leading to human malaria.</title>
        <authorList>
            <person name="Sundararaman S.A."/>
            <person name="Plenderleith L.J."/>
            <person name="Liu W."/>
            <person name="Loy D.E."/>
            <person name="Learn G.H."/>
            <person name="Li Y."/>
            <person name="Shaw K.S."/>
            <person name="Ayouba A."/>
            <person name="Peeters M."/>
            <person name="Speede S."/>
            <person name="Shaw G.M."/>
            <person name="Bushman F.D."/>
            <person name="Brisson D."/>
            <person name="Rayner J.C."/>
            <person name="Sharp P.M."/>
            <person name="Hahn B.H."/>
        </authorList>
    </citation>
    <scope>NUCLEOTIDE SEQUENCE [LARGE SCALE GENOMIC DNA]</scope>
    <source>
        <strain evidence="1 2">SY57</strain>
    </source>
</reference>
<comment type="caution">
    <text evidence="1">The sequence shown here is derived from an EMBL/GenBank/DDBJ whole genome shotgun (WGS) entry which is preliminary data.</text>
</comment>
<organism evidence="1 2">
    <name type="scientific">Plasmodium reichenowi</name>
    <dbReference type="NCBI Taxonomy" id="5854"/>
    <lineage>
        <taxon>Eukaryota</taxon>
        <taxon>Sar</taxon>
        <taxon>Alveolata</taxon>
        <taxon>Apicomplexa</taxon>
        <taxon>Aconoidasida</taxon>
        <taxon>Haemosporida</taxon>
        <taxon>Plasmodiidae</taxon>
        <taxon>Plasmodium</taxon>
        <taxon>Plasmodium (Laverania)</taxon>
    </lineage>
</organism>
<proteinExistence type="predicted"/>
<sequence>MNNMLNEKKNFIRHVLMNSPPGKLNDLVK</sequence>
<name>A0A151L386_PLARE</name>
<gene>
    <name evidence="1" type="ORF">PRSY57_0029300</name>
</gene>
<dbReference type="KEGG" id="prei:PRSY57_0029300"/>
<dbReference type="AlphaFoldDB" id="A0A151L386"/>
<dbReference type="RefSeq" id="XP_019969820.1">
    <property type="nucleotide sequence ID" value="XM_020114342.1"/>
</dbReference>
<feature type="non-terminal residue" evidence="1">
    <location>
        <position position="29"/>
    </location>
</feature>
<dbReference type="Proteomes" id="UP000076359">
    <property type="component" value="Unassembled WGS sequence"/>
</dbReference>
<evidence type="ECO:0000313" key="2">
    <source>
        <dbReference type="Proteomes" id="UP000076359"/>
    </source>
</evidence>
<dbReference type="GeneID" id="30953683"/>